<keyword evidence="3" id="KW-0274">FAD</keyword>
<dbReference type="PANTHER" id="PTHR42913">
    <property type="entry name" value="APOPTOSIS-INDUCING FACTOR 1"/>
    <property type="match status" value="1"/>
</dbReference>
<keyword evidence="2" id="KW-0285">Flavoprotein</keyword>
<name>A0AAU9ETL2_9BACT</name>
<protein>
    <submittedName>
        <fullName evidence="6">Pyridine nucleotide-disulfide oxidoreductase</fullName>
    </submittedName>
</protein>
<dbReference type="InterPro" id="IPR023753">
    <property type="entry name" value="FAD/NAD-binding_dom"/>
</dbReference>
<sequence length="371" mass="39985">MPKHLVLAGAGHAHMMVLQNLAQIVGQGVEVTVIGPGPRHYYSGMGPGMLGGDYEPQEISFPVQAMVEQAGGRFLQDRMVGIDPTAKLVLTKDSGPVPYDVLSCNTGSAIPDETVEDQARIYRVKPIENLLEARLRLSEIARQRKVSVGVVGGGPASLEIAGNAWALTRRNGGQGAEVRIYAGSRFLKRAPEGVASRAREIIAGRGIEIIEGAYARHVGSDRVALDDGRAFEHDLVFLVTGVKPRPLFGPSGLPTGPEGGLMVNRFLQCPDHPDIFGGGDCVYYGPQPLAKVGVYAVRQNPVLLNNLQARLTGGELEAFEPGGAYLLIYNLGGGVGILHKWGLILQGKLAFKIKDHIDRGFMIRFKPEWDR</sequence>
<dbReference type="AlphaFoldDB" id="A0AAU9ETL2"/>
<keyword evidence="4" id="KW-0560">Oxidoreductase</keyword>
<dbReference type="KEGG" id="dmp:FAK_21060"/>
<feature type="domain" description="FAD/NAD(P)-binding" evidence="5">
    <location>
        <begin position="4"/>
        <end position="287"/>
    </location>
</feature>
<dbReference type="Pfam" id="PF07992">
    <property type="entry name" value="Pyr_redox_2"/>
    <property type="match status" value="1"/>
</dbReference>
<dbReference type="Gene3D" id="3.50.50.100">
    <property type="match status" value="1"/>
</dbReference>
<evidence type="ECO:0000256" key="2">
    <source>
        <dbReference type="ARBA" id="ARBA00022630"/>
    </source>
</evidence>
<dbReference type="GO" id="GO:0019646">
    <property type="term" value="P:aerobic electron transport chain"/>
    <property type="evidence" value="ECO:0007669"/>
    <property type="project" value="TreeGrafter"/>
</dbReference>
<evidence type="ECO:0000313" key="7">
    <source>
        <dbReference type="Proteomes" id="UP001366166"/>
    </source>
</evidence>
<evidence type="ECO:0000256" key="3">
    <source>
        <dbReference type="ARBA" id="ARBA00022827"/>
    </source>
</evidence>
<dbReference type="Proteomes" id="UP001366166">
    <property type="component" value="Chromosome"/>
</dbReference>
<evidence type="ECO:0000313" key="6">
    <source>
        <dbReference type="EMBL" id="BEQ15040.1"/>
    </source>
</evidence>
<comment type="cofactor">
    <cofactor evidence="1">
        <name>FAD</name>
        <dbReference type="ChEBI" id="CHEBI:57692"/>
    </cofactor>
</comment>
<evidence type="ECO:0000256" key="4">
    <source>
        <dbReference type="ARBA" id="ARBA00023002"/>
    </source>
</evidence>
<dbReference type="PANTHER" id="PTHR42913:SF9">
    <property type="entry name" value="SLR1591 PROTEIN"/>
    <property type="match status" value="1"/>
</dbReference>
<dbReference type="GO" id="GO:0003955">
    <property type="term" value="F:NAD(P)H dehydrogenase (quinone) activity"/>
    <property type="evidence" value="ECO:0007669"/>
    <property type="project" value="TreeGrafter"/>
</dbReference>
<accession>A0AAU9ETL2</accession>
<gene>
    <name evidence="6" type="ORF">FAK_21060</name>
</gene>
<organism evidence="6 7">
    <name type="scientific">Desulfoferula mesophila</name>
    <dbReference type="NCBI Taxonomy" id="3058419"/>
    <lineage>
        <taxon>Bacteria</taxon>
        <taxon>Pseudomonadati</taxon>
        <taxon>Thermodesulfobacteriota</taxon>
        <taxon>Desulfarculia</taxon>
        <taxon>Desulfarculales</taxon>
        <taxon>Desulfarculaceae</taxon>
        <taxon>Desulfoferula</taxon>
    </lineage>
</organism>
<dbReference type="InterPro" id="IPR036188">
    <property type="entry name" value="FAD/NAD-bd_sf"/>
</dbReference>
<reference evidence="7" key="1">
    <citation type="journal article" date="2023" name="Arch. Microbiol.">
        <title>Desulfoferula mesophilus gen. nov. sp. nov., a mesophilic sulfate-reducing bacterium isolated from a brackish lake sediment.</title>
        <authorList>
            <person name="Watanabe T."/>
            <person name="Yabe T."/>
            <person name="Tsuji J.M."/>
            <person name="Fukui M."/>
        </authorList>
    </citation>
    <scope>NUCLEOTIDE SEQUENCE [LARGE SCALE GENOMIC DNA]</scope>
    <source>
        <strain evidence="7">12FAK</strain>
    </source>
</reference>
<keyword evidence="7" id="KW-1185">Reference proteome</keyword>
<dbReference type="RefSeq" id="WP_338598889.1">
    <property type="nucleotide sequence ID" value="NZ_AP028679.1"/>
</dbReference>
<evidence type="ECO:0000256" key="1">
    <source>
        <dbReference type="ARBA" id="ARBA00001974"/>
    </source>
</evidence>
<dbReference type="EMBL" id="AP028679">
    <property type="protein sequence ID" value="BEQ15040.1"/>
    <property type="molecule type" value="Genomic_DNA"/>
</dbReference>
<dbReference type="InterPro" id="IPR051169">
    <property type="entry name" value="NADH-Q_oxidoreductase"/>
</dbReference>
<evidence type="ECO:0000259" key="5">
    <source>
        <dbReference type="Pfam" id="PF07992"/>
    </source>
</evidence>
<proteinExistence type="predicted"/>
<dbReference type="SUPFAM" id="SSF51905">
    <property type="entry name" value="FAD/NAD(P)-binding domain"/>
    <property type="match status" value="2"/>
</dbReference>